<proteinExistence type="predicted"/>
<dbReference type="PROSITE" id="PS51257">
    <property type="entry name" value="PROKAR_LIPOPROTEIN"/>
    <property type="match status" value="1"/>
</dbReference>
<evidence type="ECO:0000313" key="5">
    <source>
        <dbReference type="EMBL" id="MBC9825435.1"/>
    </source>
</evidence>
<gene>
    <name evidence="5" type="ORF">GLO26_06285</name>
</gene>
<dbReference type="EMBL" id="WNJQ01000004">
    <property type="protein sequence ID" value="MBC9825435.1"/>
    <property type="molecule type" value="Genomic_DNA"/>
</dbReference>
<dbReference type="InterPro" id="IPR008963">
    <property type="entry name" value="Purple_acid_Pase-like_N"/>
</dbReference>
<comment type="caution">
    <text evidence="5">The sequence shown here is derived from an EMBL/GenBank/DDBJ whole genome shotgun (WGS) entry which is preliminary data.</text>
</comment>
<dbReference type="Pfam" id="PF16656">
    <property type="entry name" value="Pur_ac_phosph_N"/>
    <property type="match status" value="1"/>
</dbReference>
<protein>
    <submittedName>
        <fullName evidence="5">Serine/threonine protein phosphatase</fullName>
    </submittedName>
</protein>
<dbReference type="Pfam" id="PF00149">
    <property type="entry name" value="Metallophos"/>
    <property type="match status" value="1"/>
</dbReference>
<dbReference type="InterPro" id="IPR015914">
    <property type="entry name" value="PAPs_N"/>
</dbReference>
<evidence type="ECO:0000259" key="4">
    <source>
        <dbReference type="Pfam" id="PF16656"/>
    </source>
</evidence>
<feature type="domain" description="Purple acid phosphatase N-terminal" evidence="4">
    <location>
        <begin position="63"/>
        <end position="215"/>
    </location>
</feature>
<dbReference type="SUPFAM" id="SSF49363">
    <property type="entry name" value="Purple acid phosphatase, N-terminal domain"/>
    <property type="match status" value="1"/>
</dbReference>
<dbReference type="Proteomes" id="UP000638836">
    <property type="component" value="Unassembled WGS sequence"/>
</dbReference>
<organism evidence="5 6">
    <name type="scientific">Carnobacterium inhibens</name>
    <dbReference type="NCBI Taxonomy" id="147709"/>
    <lineage>
        <taxon>Bacteria</taxon>
        <taxon>Bacillati</taxon>
        <taxon>Bacillota</taxon>
        <taxon>Bacilli</taxon>
        <taxon>Lactobacillales</taxon>
        <taxon>Carnobacteriaceae</taxon>
        <taxon>Carnobacterium</taxon>
    </lineage>
</organism>
<dbReference type="SUPFAM" id="SSF56300">
    <property type="entry name" value="Metallo-dependent phosphatases"/>
    <property type="match status" value="1"/>
</dbReference>
<feature type="signal peptide" evidence="2">
    <location>
        <begin position="1"/>
        <end position="27"/>
    </location>
</feature>
<keyword evidence="1 2" id="KW-0732">Signal</keyword>
<accession>A0ABR7TCG1</accession>
<dbReference type="PANTHER" id="PTHR45867:SF3">
    <property type="entry name" value="ACID PHOSPHATASE TYPE 7"/>
    <property type="match status" value="1"/>
</dbReference>
<feature type="chain" id="PRO_5047327249" evidence="2">
    <location>
        <begin position="28"/>
        <end position="591"/>
    </location>
</feature>
<evidence type="ECO:0000256" key="1">
    <source>
        <dbReference type="ARBA" id="ARBA00022729"/>
    </source>
</evidence>
<evidence type="ECO:0000259" key="3">
    <source>
        <dbReference type="Pfam" id="PF00149"/>
    </source>
</evidence>
<name>A0ABR7TCG1_9LACT</name>
<evidence type="ECO:0000256" key="2">
    <source>
        <dbReference type="SAM" id="SignalP"/>
    </source>
</evidence>
<sequence>MKRFSVPSIAAVALLAPFILAGCQSNAASSTIDSSSMVSSSNNEVELVESKPEVAEVEANNAPNRIITTLNGNTQTQMGFNWYTTDKFDDAKVWVSTSEDLSDPLIFDPEVAEVTNQYAERTEDGYYIYADLEKDDEGDPVEGEDGEPIINGYYTDEDVSGPEWTSGDAVGSLDLVDVTEYSYKALATDLEPNTTYYYQVGSDSGKKSEIGTFNTSCEVGDEFTFVQYTDTQNAYWNEHAFNEAAYGADTIKQALEVADADFVLHTGDVVETAEVEDEWVDIFSQSEESWLQQPLVVAPGNHDEYALNYGDSQLTEKFNEHINVPVTDEKVDGGSYYSLDYNGVHVVVANTNDNKESEDNPEGKAIGTEQLAWIEEDIKQARENGAQWVVLTYHKPLYSKSYHSLQDEDVQKVREEFMQMIDELDVDLALQGHDHVISRTKSLNFTPREENFSNATIDQAEVVLGEDNVEYYKNPSGTVFVLPNTGGTKAYDDLYGKSLEHVHEVRPDLSWMTQEDLDYYNNLFAFGGQPQKDGVFANSHSNNRDSTVQNFAVYNVNGNELTVEIYQIFGELVEGEERAVEKVHEFGIVKE</sequence>
<feature type="domain" description="Calcineurin-like phosphoesterase" evidence="3">
    <location>
        <begin position="224"/>
        <end position="436"/>
    </location>
</feature>
<dbReference type="Gene3D" id="3.60.21.10">
    <property type="match status" value="1"/>
</dbReference>
<dbReference type="InterPro" id="IPR004843">
    <property type="entry name" value="Calcineurin-like_PHP"/>
</dbReference>
<keyword evidence="6" id="KW-1185">Reference proteome</keyword>
<evidence type="ECO:0000313" key="6">
    <source>
        <dbReference type="Proteomes" id="UP000638836"/>
    </source>
</evidence>
<reference evidence="5 6" key="1">
    <citation type="journal article" date="2020" name="Microorganisms">
        <title>New Insight into Antimicrobial Compounds from Food and Marine-Sourced Carnobacterium Species through Phenotype and Genome Analyses.</title>
        <authorList>
            <person name="Begrem S."/>
            <person name="Ivaniuk F."/>
            <person name="Gigout-Chevalier F."/>
            <person name="Kolypczuk L."/>
            <person name="Bonnetot S."/>
            <person name="Leroi F."/>
            <person name="Grovel O."/>
            <person name="Delbarre-Ladrat C."/>
            <person name="Passerini D."/>
        </authorList>
    </citation>
    <scope>NUCLEOTIDE SEQUENCE [LARGE SCALE GENOMIC DNA]</scope>
    <source>
        <strain evidence="5 6">MIP2551</strain>
    </source>
</reference>
<dbReference type="Gene3D" id="2.60.40.380">
    <property type="entry name" value="Purple acid phosphatase-like, N-terminal"/>
    <property type="match status" value="1"/>
</dbReference>
<dbReference type="PANTHER" id="PTHR45867">
    <property type="entry name" value="PURPLE ACID PHOSPHATASE"/>
    <property type="match status" value="1"/>
</dbReference>
<dbReference type="InterPro" id="IPR029052">
    <property type="entry name" value="Metallo-depent_PP-like"/>
</dbReference>